<evidence type="ECO:0000256" key="1">
    <source>
        <dbReference type="SAM" id="MobiDB-lite"/>
    </source>
</evidence>
<organism evidence="3 4">
    <name type="scientific">Metarhizium album (strain ARSEF 1941)</name>
    <dbReference type="NCBI Taxonomy" id="1081103"/>
    <lineage>
        <taxon>Eukaryota</taxon>
        <taxon>Fungi</taxon>
        <taxon>Dikarya</taxon>
        <taxon>Ascomycota</taxon>
        <taxon>Pezizomycotina</taxon>
        <taxon>Sordariomycetes</taxon>
        <taxon>Hypocreomycetidae</taxon>
        <taxon>Hypocreales</taxon>
        <taxon>Clavicipitaceae</taxon>
        <taxon>Metarhizium</taxon>
    </lineage>
</organism>
<name>A0A0B2WXT6_METAS</name>
<keyword evidence="4" id="KW-1185">Reference proteome</keyword>
<protein>
    <submittedName>
        <fullName evidence="3">Uncharacterized protein</fullName>
    </submittedName>
</protein>
<accession>A0A0B2WXT6</accession>
<keyword evidence="2" id="KW-0472">Membrane</keyword>
<dbReference type="RefSeq" id="XP_040679909.1">
    <property type="nucleotide sequence ID" value="XM_040822104.1"/>
</dbReference>
<evidence type="ECO:0000256" key="2">
    <source>
        <dbReference type="SAM" id="Phobius"/>
    </source>
</evidence>
<sequence length="128" mass="13317">MGGSELSNDEGEETAELVTVTFVVIVAFLSLVDVLSAVKVEVLVPTAVSKVSVVVAADERLEGERVPVTDPELVASVSAEDKCSRSVELDEVKAPVTPNAELFTQGLGSVDDDTDSDSVPADLVAVET</sequence>
<dbReference type="HOGENOM" id="CLU_1960075_0_0_1"/>
<evidence type="ECO:0000313" key="4">
    <source>
        <dbReference type="Proteomes" id="UP000030816"/>
    </source>
</evidence>
<feature type="region of interest" description="Disordered" evidence="1">
    <location>
        <begin position="104"/>
        <end position="128"/>
    </location>
</feature>
<comment type="caution">
    <text evidence="3">The sequence shown here is derived from an EMBL/GenBank/DDBJ whole genome shotgun (WGS) entry which is preliminary data.</text>
</comment>
<feature type="transmembrane region" description="Helical" evidence="2">
    <location>
        <begin position="20"/>
        <end position="40"/>
    </location>
</feature>
<reference evidence="3 4" key="1">
    <citation type="journal article" date="2014" name="Proc. Natl. Acad. Sci. U.S.A.">
        <title>Trajectory and genomic determinants of fungal-pathogen speciation and host adaptation.</title>
        <authorList>
            <person name="Hu X."/>
            <person name="Xiao G."/>
            <person name="Zheng P."/>
            <person name="Shang Y."/>
            <person name="Su Y."/>
            <person name="Zhang X."/>
            <person name="Liu X."/>
            <person name="Zhan S."/>
            <person name="St Leger R.J."/>
            <person name="Wang C."/>
        </authorList>
    </citation>
    <scope>NUCLEOTIDE SEQUENCE [LARGE SCALE GENOMIC DNA]</scope>
    <source>
        <strain evidence="3 4">ARSEF 1941</strain>
    </source>
</reference>
<keyword evidence="2" id="KW-0812">Transmembrane</keyword>
<dbReference type="AlphaFoldDB" id="A0A0B2WXT6"/>
<keyword evidence="2" id="KW-1133">Transmembrane helix</keyword>
<proteinExistence type="predicted"/>
<dbReference type="GeneID" id="63737760"/>
<gene>
    <name evidence="3" type="ORF">MAM_03305</name>
</gene>
<dbReference type="EMBL" id="AZHE01000006">
    <property type="protein sequence ID" value="KHN98843.1"/>
    <property type="molecule type" value="Genomic_DNA"/>
</dbReference>
<evidence type="ECO:0000313" key="3">
    <source>
        <dbReference type="EMBL" id="KHN98843.1"/>
    </source>
</evidence>
<dbReference type="Proteomes" id="UP000030816">
    <property type="component" value="Unassembled WGS sequence"/>
</dbReference>